<dbReference type="RefSeq" id="WP_008607876.1">
    <property type="nucleotide sequence ID" value="NZ_ALAB01000011.1"/>
</dbReference>
<keyword evidence="1" id="KW-0732">Signal</keyword>
<dbReference type="GO" id="GO:0004553">
    <property type="term" value="F:hydrolase activity, hydrolyzing O-glycosyl compounds"/>
    <property type="evidence" value="ECO:0007669"/>
    <property type="project" value="InterPro"/>
</dbReference>
<dbReference type="InterPro" id="IPR036439">
    <property type="entry name" value="Dockerin_dom_sf"/>
</dbReference>
<dbReference type="InterPro" id="IPR005135">
    <property type="entry name" value="Endo/exonuclease/phosphatase"/>
</dbReference>
<protein>
    <submittedName>
        <fullName evidence="3">Putative extracellular nuclease</fullName>
    </submittedName>
</protein>
<name>J1YDE4_9ALTE</name>
<dbReference type="PANTHER" id="PTHR42834:SF1">
    <property type="entry name" value="ENDONUCLEASE_EXONUCLEASE_PHOSPHATASE FAMILY PROTEIN (AFU_ORTHOLOGUE AFUA_3G09210)"/>
    <property type="match status" value="1"/>
</dbReference>
<feature type="chain" id="PRO_5003745729" evidence="1">
    <location>
        <begin position="19"/>
        <end position="1036"/>
    </location>
</feature>
<dbReference type="InterPro" id="IPR002105">
    <property type="entry name" value="Dockerin_1_rpt"/>
</dbReference>
<dbReference type="Gene3D" id="2.60.120.200">
    <property type="match status" value="1"/>
</dbReference>
<dbReference type="NCBIfam" id="NF033681">
    <property type="entry name" value="ExeM_NucH_DNase"/>
    <property type="match status" value="1"/>
</dbReference>
<reference evidence="3 4" key="1">
    <citation type="journal article" date="2012" name="J. Bacteriol.">
        <title>Genome Sequence of Pectin-Degrading Alishewanella aestuarii Strain B11T, Isolated from Tidal Flat Sediment.</title>
        <authorList>
            <person name="Jung J."/>
            <person name="Choi S."/>
            <person name="Chun J."/>
            <person name="Park W."/>
        </authorList>
    </citation>
    <scope>NUCLEOTIDE SEQUENCE [LARGE SCALE GENOMIC DNA]</scope>
    <source>
        <strain evidence="3 4">B11</strain>
    </source>
</reference>
<comment type="caution">
    <text evidence="3">The sequence shown here is derived from an EMBL/GenBank/DDBJ whole genome shotgun (WGS) entry which is preliminary data.</text>
</comment>
<dbReference type="Gene3D" id="3.60.10.10">
    <property type="entry name" value="Endonuclease/exonuclease/phosphatase"/>
    <property type="match status" value="1"/>
</dbReference>
<dbReference type="SUPFAM" id="SSF63446">
    <property type="entry name" value="Type I dockerin domain"/>
    <property type="match status" value="1"/>
</dbReference>
<evidence type="ECO:0000313" key="3">
    <source>
        <dbReference type="EMBL" id="EJI85905.1"/>
    </source>
</evidence>
<dbReference type="Proteomes" id="UP000012043">
    <property type="component" value="Unassembled WGS sequence"/>
</dbReference>
<dbReference type="InterPro" id="IPR018247">
    <property type="entry name" value="EF_Hand_1_Ca_BS"/>
</dbReference>
<sequence>MRIIIILLSVLLMQSALAQQPIAYWAQNNNTLPSGGAFNPASFPQSADEGQGQLSLLNFDQSLVANGSYQYLQSFAGSTINSLSGYAAGGSLSIQGGNNLSNNGASILIKVSSTGLANLNISWAQQATATGFNSRALSWSVDGENYQLVATDTNSGAMAMTLRQFDLSDVSELNDQAEVFFKITLTGATNATGNNRFDNILISGSLIADADRITVYNRDFATNPFEAGWTVVNRQGSTSWSWDSGFRNVTISGFVSGQPQCNIADSWLVSPAFNLDQQSAERLNFDIARGFNGVNPLEVYYSVSYDGSGAINPADWLLLTEISGADFTQNNVPKRFGDYEQFANLSGQLHLAYRYQTEAVANCSTWRLSNLILTADNPLPAQNFACYNPALAIHRLQGQGFQSPLQGARVQVEAVVTATFMDTAPGSLRGFYLQEPDYRTDNNPLTSEGVFVYAEGTDLQVQVGDLLRVEGTVAEYFEETQITALTQWANCGTNQLSSVSASSITLPFNDFIELESKEGMLLTTATDLTVSDVFNAVRFGEVTLSNGRLFTPTQLVLPGEAARQLSAANARNRLLLENGRTGTFRQPFIVGEDGITEVSATNPIRNGYTLKAGYQGILGYGFNVYRLRPVGTPVYDSSSNPRTAAPQTERGNLRIANFNVENLFTTLNVSGNSCGPNALACRGATTVSELERQLAKTVSALLAIDADMVALIEVENDADDSTLQLLVERLNQLDLRADWDYVATGSVGTDAIKPAFIFRRGSVVPQGAFAVLDESADADFDTSRQRPALAQSFVTAEGAAFTAVAVHLRAKSCSSSATGADADSGDGQSCWNQWRSRAAAALGRWLTTDPTGIADPDYVIMGDFNAYAKEDPMRILENAGFVNVAVLNEEPEYSYTFMGEAGSLDHAMVSSSLLSQVVAAAPWHINADEIVNFNYSEANLASNLPKPASFYNADPFRTSDHDPLIIELNLQKPVKRGDLDQNGVVDSRDITVFQQLLRQPALLGAEYDFNGDGVVNQLDVRSMMLLCDLPRCAIPQ</sequence>
<evidence type="ECO:0000313" key="4">
    <source>
        <dbReference type="Proteomes" id="UP000012043"/>
    </source>
</evidence>
<keyword evidence="4" id="KW-1185">Reference proteome</keyword>
<dbReference type="InterPro" id="IPR047971">
    <property type="entry name" value="ExeM-like"/>
</dbReference>
<feature type="domain" description="Endonuclease/exonuclease/phosphatase" evidence="2">
    <location>
        <begin position="666"/>
        <end position="961"/>
    </location>
</feature>
<evidence type="ECO:0000256" key="1">
    <source>
        <dbReference type="SAM" id="SignalP"/>
    </source>
</evidence>
<dbReference type="EMBL" id="ALAB01000011">
    <property type="protein sequence ID" value="EJI85905.1"/>
    <property type="molecule type" value="Genomic_DNA"/>
</dbReference>
<accession>J1YDE4</accession>
<dbReference type="AlphaFoldDB" id="J1YDE4"/>
<dbReference type="PROSITE" id="PS00018">
    <property type="entry name" value="EF_HAND_1"/>
    <property type="match status" value="1"/>
</dbReference>
<dbReference type="Pfam" id="PF00404">
    <property type="entry name" value="Dockerin_1"/>
    <property type="match status" value="1"/>
</dbReference>
<evidence type="ECO:0000259" key="2">
    <source>
        <dbReference type="Pfam" id="PF03372"/>
    </source>
</evidence>
<dbReference type="PATRIC" id="fig|1197174.4.peg.1277"/>
<dbReference type="Pfam" id="PF03372">
    <property type="entry name" value="Exo_endo_phos"/>
    <property type="match status" value="1"/>
</dbReference>
<organism evidence="3 4">
    <name type="scientific">Alishewanella aestuarii B11</name>
    <dbReference type="NCBI Taxonomy" id="1197174"/>
    <lineage>
        <taxon>Bacteria</taxon>
        <taxon>Pseudomonadati</taxon>
        <taxon>Pseudomonadota</taxon>
        <taxon>Gammaproteobacteria</taxon>
        <taxon>Alteromonadales</taxon>
        <taxon>Alteromonadaceae</taxon>
        <taxon>Alishewanella</taxon>
    </lineage>
</organism>
<dbReference type="PANTHER" id="PTHR42834">
    <property type="entry name" value="ENDONUCLEASE/EXONUCLEASE/PHOSPHATASE FAMILY PROTEIN (AFU_ORTHOLOGUE AFUA_3G09210)"/>
    <property type="match status" value="1"/>
</dbReference>
<gene>
    <name evidence="3" type="ORF">AEST_13070</name>
</gene>
<proteinExistence type="predicted"/>
<dbReference type="NCBIfam" id="NF038128">
    <property type="entry name" value="choice_anch_J"/>
    <property type="match status" value="1"/>
</dbReference>
<dbReference type="CDD" id="cd10283">
    <property type="entry name" value="MnuA_DNase1-like"/>
    <property type="match status" value="1"/>
</dbReference>
<dbReference type="GO" id="GO:0000272">
    <property type="term" value="P:polysaccharide catabolic process"/>
    <property type="evidence" value="ECO:0007669"/>
    <property type="project" value="InterPro"/>
</dbReference>
<dbReference type="InterPro" id="IPR036691">
    <property type="entry name" value="Endo/exonu/phosph_ase_sf"/>
</dbReference>
<dbReference type="SUPFAM" id="SSF56219">
    <property type="entry name" value="DNase I-like"/>
    <property type="match status" value="1"/>
</dbReference>
<dbReference type="CDD" id="cd04486">
    <property type="entry name" value="YhcR_OBF_like"/>
    <property type="match status" value="1"/>
</dbReference>
<dbReference type="Gene3D" id="1.10.1330.10">
    <property type="entry name" value="Dockerin domain"/>
    <property type="match status" value="1"/>
</dbReference>
<feature type="signal peptide" evidence="1">
    <location>
        <begin position="1"/>
        <end position="18"/>
    </location>
</feature>